<dbReference type="InterPro" id="IPR013762">
    <property type="entry name" value="Integrase-like_cat_sf"/>
</dbReference>
<dbReference type="InterPro" id="IPR010998">
    <property type="entry name" value="Integrase_recombinase_N"/>
</dbReference>
<keyword evidence="1" id="KW-0238">DNA-binding</keyword>
<proteinExistence type="predicted"/>
<organism evidence="3 4">
    <name type="scientific">Sphingomonas arantia</name>
    <dbReference type="NCBI Taxonomy" id="1460676"/>
    <lineage>
        <taxon>Bacteria</taxon>
        <taxon>Pseudomonadati</taxon>
        <taxon>Pseudomonadota</taxon>
        <taxon>Alphaproteobacteria</taxon>
        <taxon>Sphingomonadales</taxon>
        <taxon>Sphingomonadaceae</taxon>
        <taxon>Sphingomonas</taxon>
    </lineage>
</organism>
<comment type="caution">
    <text evidence="3">The sequence shown here is derived from an EMBL/GenBank/DDBJ whole genome shotgun (WGS) entry which is preliminary data.</text>
</comment>
<reference evidence="4" key="1">
    <citation type="journal article" date="2019" name="Int. J. Syst. Evol. Microbiol.">
        <title>The Global Catalogue of Microorganisms (GCM) 10K type strain sequencing project: providing services to taxonomists for standard genome sequencing and annotation.</title>
        <authorList>
            <consortium name="The Broad Institute Genomics Platform"/>
            <consortium name="The Broad Institute Genome Sequencing Center for Infectious Disease"/>
            <person name="Wu L."/>
            <person name="Ma J."/>
        </authorList>
    </citation>
    <scope>NUCLEOTIDE SEQUENCE [LARGE SCALE GENOMIC DNA]</scope>
    <source>
        <strain evidence="4">CGMCC 1.12702</strain>
    </source>
</reference>
<gene>
    <name evidence="3" type="ORF">ACFSGX_14105</name>
</gene>
<evidence type="ECO:0000256" key="1">
    <source>
        <dbReference type="ARBA" id="ARBA00023125"/>
    </source>
</evidence>
<keyword evidence="2" id="KW-0233">DNA recombination</keyword>
<evidence type="ECO:0000313" key="4">
    <source>
        <dbReference type="Proteomes" id="UP001597400"/>
    </source>
</evidence>
<protein>
    <submittedName>
        <fullName evidence="3">Tyrosine-type recombinase/integrase</fullName>
    </submittedName>
</protein>
<dbReference type="Gene3D" id="1.10.150.130">
    <property type="match status" value="1"/>
</dbReference>
<dbReference type="EMBL" id="JBHUGS010000004">
    <property type="protein sequence ID" value="MFD1951903.1"/>
    <property type="molecule type" value="Genomic_DNA"/>
</dbReference>
<evidence type="ECO:0000256" key="2">
    <source>
        <dbReference type="ARBA" id="ARBA00023172"/>
    </source>
</evidence>
<dbReference type="SUPFAM" id="SSF56349">
    <property type="entry name" value="DNA breaking-rejoining enzymes"/>
    <property type="match status" value="1"/>
</dbReference>
<evidence type="ECO:0000313" key="3">
    <source>
        <dbReference type="EMBL" id="MFD1951903.1"/>
    </source>
</evidence>
<accession>A0ABW4U0P6</accession>
<dbReference type="InterPro" id="IPR011010">
    <property type="entry name" value="DNA_brk_join_enz"/>
</dbReference>
<keyword evidence="4" id="KW-1185">Reference proteome</keyword>
<dbReference type="RefSeq" id="WP_380930878.1">
    <property type="nucleotide sequence ID" value="NZ_JBHUGS010000004.1"/>
</dbReference>
<dbReference type="Proteomes" id="UP001597400">
    <property type="component" value="Unassembled WGS sequence"/>
</dbReference>
<sequence length="364" mass="40212">MNRRNVKQIGAYLYFRRKIDGKDRYIRLPAIDAPNFEQEYQRLSTPTASAPIRATPAPGSIGSLVVAYRSGSEFGEVPSATTRANYRRYLDLIATDHGARSVTGVRPAHVYRMRDKFADTPGKANNWLTVFRVLMAYAAKHDWRGDNPASGIKALKIGEYEPWPADLLRVCLEVATPITRMLLVAGLCSGQRNSDVIRMQHGWIEDGVMSFTQAKTNVHVSVPMHPFWTAELAAQPRKAVTLLYDRFGKPFGTTGAVQSRIRDLMEMKPVKEVLADLTARETIGEGDTFVFHGLRKNACCYLLETGKNDSEVGAMLGMSAAMVRHYGKRARALMIAKTTAAELVGGKLIMLPGVNQVRSGPAAL</sequence>
<dbReference type="Gene3D" id="1.10.443.10">
    <property type="entry name" value="Intergrase catalytic core"/>
    <property type="match status" value="1"/>
</dbReference>
<name>A0ABW4U0P6_9SPHN</name>